<dbReference type="CDD" id="cd00027">
    <property type="entry name" value="BRCT"/>
    <property type="match status" value="1"/>
</dbReference>
<feature type="region of interest" description="Disordered" evidence="2">
    <location>
        <begin position="1"/>
        <end position="61"/>
    </location>
</feature>
<dbReference type="GO" id="GO:0033314">
    <property type="term" value="P:mitotic DNA replication checkpoint signaling"/>
    <property type="evidence" value="ECO:0007669"/>
    <property type="project" value="TreeGrafter"/>
</dbReference>
<dbReference type="PROSITE" id="PS50172">
    <property type="entry name" value="BRCT"/>
    <property type="match status" value="3"/>
</dbReference>
<feature type="region of interest" description="Disordered" evidence="2">
    <location>
        <begin position="369"/>
        <end position="397"/>
    </location>
</feature>
<feature type="compositionally biased region" description="Basic and acidic residues" evidence="2">
    <location>
        <begin position="775"/>
        <end position="785"/>
    </location>
</feature>
<feature type="domain" description="BRCT" evidence="3">
    <location>
        <begin position="72"/>
        <end position="142"/>
    </location>
</feature>
<dbReference type="InterPro" id="IPR059215">
    <property type="entry name" value="BRCT2_TopBP1-like"/>
</dbReference>
<dbReference type="Proteomes" id="UP001342314">
    <property type="component" value="Unassembled WGS sequence"/>
</dbReference>
<proteinExistence type="predicted"/>
<protein>
    <recommendedName>
        <fullName evidence="3">BRCT domain-containing protein</fullName>
    </recommendedName>
</protein>
<keyword evidence="1" id="KW-0677">Repeat</keyword>
<evidence type="ECO:0000313" key="5">
    <source>
        <dbReference type="Proteomes" id="UP001342314"/>
    </source>
</evidence>
<dbReference type="Gene3D" id="3.40.50.10190">
    <property type="entry name" value="BRCT domain"/>
    <property type="match status" value="5"/>
</dbReference>
<gene>
    <name evidence="4" type="ORF">Rhopal_007515-T1</name>
</gene>
<feature type="compositionally biased region" description="Acidic residues" evidence="2">
    <location>
        <begin position="49"/>
        <end position="61"/>
    </location>
</feature>
<keyword evidence="5" id="KW-1185">Reference proteome</keyword>
<evidence type="ECO:0000313" key="4">
    <source>
        <dbReference type="EMBL" id="GJN94435.1"/>
    </source>
</evidence>
<evidence type="ECO:0000256" key="2">
    <source>
        <dbReference type="SAM" id="MobiDB-lite"/>
    </source>
</evidence>
<dbReference type="GO" id="GO:0006270">
    <property type="term" value="P:DNA replication initiation"/>
    <property type="evidence" value="ECO:0007669"/>
    <property type="project" value="TreeGrafter"/>
</dbReference>
<dbReference type="AlphaFoldDB" id="A0AAV5GWU5"/>
<feature type="compositionally biased region" description="Low complexity" evidence="2">
    <location>
        <begin position="1168"/>
        <end position="1184"/>
    </location>
</feature>
<dbReference type="InterPro" id="IPR036420">
    <property type="entry name" value="BRCT_dom_sf"/>
</dbReference>
<accession>A0AAV5GWU5</accession>
<feature type="region of interest" description="Disordered" evidence="2">
    <location>
        <begin position="307"/>
        <end position="332"/>
    </location>
</feature>
<dbReference type="Pfam" id="PF00533">
    <property type="entry name" value="BRCT"/>
    <property type="match status" value="3"/>
</dbReference>
<dbReference type="EMBL" id="BQKY01000017">
    <property type="protein sequence ID" value="GJN94435.1"/>
    <property type="molecule type" value="Genomic_DNA"/>
</dbReference>
<dbReference type="PANTHER" id="PTHR13561">
    <property type="entry name" value="DNA REPLICATION REGULATOR DPB11-RELATED"/>
    <property type="match status" value="1"/>
</dbReference>
<feature type="region of interest" description="Disordered" evidence="2">
    <location>
        <begin position="765"/>
        <end position="785"/>
    </location>
</feature>
<organism evidence="4 5">
    <name type="scientific">Rhodotorula paludigena</name>
    <dbReference type="NCBI Taxonomy" id="86838"/>
    <lineage>
        <taxon>Eukaryota</taxon>
        <taxon>Fungi</taxon>
        <taxon>Dikarya</taxon>
        <taxon>Basidiomycota</taxon>
        <taxon>Pucciniomycotina</taxon>
        <taxon>Microbotryomycetes</taxon>
        <taxon>Sporidiobolales</taxon>
        <taxon>Sporidiobolaceae</taxon>
        <taxon>Rhodotorula</taxon>
    </lineage>
</organism>
<name>A0AAV5GWU5_9BASI</name>
<reference evidence="4 5" key="1">
    <citation type="submission" date="2021-12" db="EMBL/GenBank/DDBJ databases">
        <title>High titer production of polyol ester of fatty acids by Rhodotorula paludigena BS15 towards product separation-free biomass refinery.</title>
        <authorList>
            <person name="Mano J."/>
            <person name="Ono H."/>
            <person name="Tanaka T."/>
            <person name="Naito K."/>
            <person name="Sushida H."/>
            <person name="Ike M."/>
            <person name="Tokuyasu K."/>
            <person name="Kitaoka M."/>
        </authorList>
    </citation>
    <scope>NUCLEOTIDE SEQUENCE [LARGE SCALE GENOMIC DNA]</scope>
    <source>
        <strain evidence="4 5">BS15</strain>
    </source>
</reference>
<dbReference type="SMART" id="SM00292">
    <property type="entry name" value="BRCT"/>
    <property type="match status" value="4"/>
</dbReference>
<feature type="compositionally biased region" description="Polar residues" evidence="2">
    <location>
        <begin position="1081"/>
        <end position="1100"/>
    </location>
</feature>
<dbReference type="GO" id="GO:0007095">
    <property type="term" value="P:mitotic G2 DNA damage checkpoint signaling"/>
    <property type="evidence" value="ECO:0007669"/>
    <property type="project" value="TreeGrafter"/>
</dbReference>
<evidence type="ECO:0000259" key="3">
    <source>
        <dbReference type="PROSITE" id="PS50172"/>
    </source>
</evidence>
<feature type="domain" description="BRCT" evidence="3">
    <location>
        <begin position="164"/>
        <end position="255"/>
    </location>
</feature>
<feature type="compositionally biased region" description="Low complexity" evidence="2">
    <location>
        <begin position="377"/>
        <end position="397"/>
    </location>
</feature>
<dbReference type="InterPro" id="IPR001357">
    <property type="entry name" value="BRCT_dom"/>
</dbReference>
<evidence type="ECO:0000256" key="1">
    <source>
        <dbReference type="ARBA" id="ARBA00022737"/>
    </source>
</evidence>
<feature type="region of interest" description="Disordered" evidence="2">
    <location>
        <begin position="902"/>
        <end position="1140"/>
    </location>
</feature>
<dbReference type="PANTHER" id="PTHR13561:SF20">
    <property type="entry name" value="DNA TOPOISOMERASE 2-BINDING PROTEIN 1"/>
    <property type="match status" value="1"/>
</dbReference>
<sequence length="1198" mass="129536">MPHPSQFKLRGGKKGPRQVNGKHQIKGKLRPAPARDPADLAKQHQLAGDENDDEGADDDAEPAFGYREALQPEDQPLEGLRVSVSGCDGEKEELLTLAVKYGAERHGGLQTDTTHLVVAQPGGKKYDVALQRRMHVMRPSWLRAVREAWMSGEQVDFRELELRHVMPPLAGCVVSLTGFARGEYKDAFKQLLSDNGAVVSSTLDSSVTYLVVASPSSPHSQTASSDKLLHARKHRNLLHPNFAVVWEGWAREAIKYGGVRAERTAAWNPELSPQEPPENVEFAVAQPAARSKALRSSRDRLADFELPTPHARATTQTRSLVPPERPGATARPAFKGYDALPYELDGQAEASPSKQPFDVAHGKVLKKKRRALGASTSSQLLSSDAQPLQPQQPAQDDSQALLEAFGAASQLPLDGSELSRFADADMSELPSLDEALAAIGKGKGRSSDAVEQETEEAPRETALELVAGQVEMQRVTKSKSVIKALSTSRKGSFVHETADRTKPLQQKHGISPVAEELDGAAHDDSAFFDSAPHISPDTLITLAPTAAPDKLPATRGNTTSSAPSSDDGPISPIFAGQRFALFELKGPPLEGVMQVITLRGGTCFVDPDDEELANVDWIVVDYAEPPARFNDSDDPRVVSICWLELCIFHDALVPPADRLLERPISYACPVPAFTSCIAHFSGFGPEDEPIVHHIKRFCTAIGATYSPYMDRSTTHLVVCALDDAPHLAPEDLNAVDFPKVAKAREWGLTISSLADFRRAVKAQANGSARSATPKVKSEAGRGREVREITNEVEERVREERAEDDESQGPLGDCVVFFSTKLDVDRLHLASIIQDLGGTAARQYSDAVTHLICAGSKANEPYREFKSAKANGAHIVHPRWIEEADFPHTFHARKGGQLFDTGMSMHIASSPRGSPMSRDNSRDGALPRSPSKLSLGSPRMSPSARATDAAAEPQCRTSPSPESPTAPRRRRRSDTTATEIADTSDFHPRTRLSPVPGSVAPAAASSSPPAPPVVAVQKASSQPDPSSDALDLPLLPSERQLSPPPEDPNRNMLREQTSLLLAQLNEAAQGQPLEKQGRTRSRTALSRGKSSGTISLTTSKHPSPVDGPPHPVDGSTTTSRARIPGQAYPLEPSQATQDDESMYVVYDNLHEAAAREQIRQALAAGGGDSAQQQQQQTQFQDPVGTRTRRGVATRRTGMQ</sequence>
<feature type="compositionally biased region" description="Low complexity" evidence="2">
    <location>
        <begin position="992"/>
        <end position="1036"/>
    </location>
</feature>
<dbReference type="Pfam" id="PF12738">
    <property type="entry name" value="PTCB-BRCT"/>
    <property type="match status" value="1"/>
</dbReference>
<feature type="region of interest" description="Disordered" evidence="2">
    <location>
        <begin position="547"/>
        <end position="569"/>
    </location>
</feature>
<feature type="domain" description="BRCT" evidence="3">
    <location>
        <begin position="805"/>
        <end position="882"/>
    </location>
</feature>
<feature type="compositionally biased region" description="Polar residues" evidence="2">
    <location>
        <begin position="555"/>
        <end position="564"/>
    </location>
</feature>
<dbReference type="SUPFAM" id="SSF52113">
    <property type="entry name" value="BRCT domain"/>
    <property type="match status" value="5"/>
</dbReference>
<dbReference type="CDD" id="cd17731">
    <property type="entry name" value="BRCT_TopBP1_rpt2_like"/>
    <property type="match status" value="2"/>
</dbReference>
<feature type="region of interest" description="Disordered" evidence="2">
    <location>
        <begin position="1158"/>
        <end position="1198"/>
    </location>
</feature>
<comment type="caution">
    <text evidence="4">The sequence shown here is derived from an EMBL/GenBank/DDBJ whole genome shotgun (WGS) entry which is preliminary data.</text>
</comment>